<reference evidence="2" key="1">
    <citation type="submission" date="2023-10" db="EMBL/GenBank/DDBJ databases">
        <authorList>
            <person name="Hackl T."/>
        </authorList>
    </citation>
    <scope>NUCLEOTIDE SEQUENCE</scope>
</reference>
<organism evidence="2 3">
    <name type="scientific">Anthostomella pinea</name>
    <dbReference type="NCBI Taxonomy" id="933095"/>
    <lineage>
        <taxon>Eukaryota</taxon>
        <taxon>Fungi</taxon>
        <taxon>Dikarya</taxon>
        <taxon>Ascomycota</taxon>
        <taxon>Pezizomycotina</taxon>
        <taxon>Sordariomycetes</taxon>
        <taxon>Xylariomycetidae</taxon>
        <taxon>Xylariales</taxon>
        <taxon>Xylariaceae</taxon>
        <taxon>Anthostomella</taxon>
    </lineage>
</organism>
<feature type="compositionally biased region" description="Basic and acidic residues" evidence="1">
    <location>
        <begin position="166"/>
        <end position="179"/>
    </location>
</feature>
<keyword evidence="3" id="KW-1185">Reference proteome</keyword>
<feature type="region of interest" description="Disordered" evidence="1">
    <location>
        <begin position="166"/>
        <end position="193"/>
    </location>
</feature>
<comment type="caution">
    <text evidence="2">The sequence shown here is derived from an EMBL/GenBank/DDBJ whole genome shotgun (WGS) entry which is preliminary data.</text>
</comment>
<feature type="region of interest" description="Disordered" evidence="1">
    <location>
        <begin position="39"/>
        <end position="68"/>
    </location>
</feature>
<evidence type="ECO:0000313" key="3">
    <source>
        <dbReference type="Proteomes" id="UP001295740"/>
    </source>
</evidence>
<protein>
    <submittedName>
        <fullName evidence="2">Uu.00g111800.m01.CDS01</fullName>
    </submittedName>
</protein>
<dbReference type="EMBL" id="CAUWAG010000006">
    <property type="protein sequence ID" value="CAJ2503786.1"/>
    <property type="molecule type" value="Genomic_DNA"/>
</dbReference>
<evidence type="ECO:0000256" key="1">
    <source>
        <dbReference type="SAM" id="MobiDB-lite"/>
    </source>
</evidence>
<proteinExistence type="predicted"/>
<dbReference type="AlphaFoldDB" id="A0AAI8VA05"/>
<dbReference type="Proteomes" id="UP001295740">
    <property type="component" value="Unassembled WGS sequence"/>
</dbReference>
<name>A0AAI8VA05_9PEZI</name>
<gene>
    <name evidence="2" type="ORF">KHLLAP_LOCUS4254</name>
</gene>
<sequence length="232" mass="26359">MEPHGSTATNLFTPFVERLGLPASFDSREKCLDYCAEEAKKKKKKREQRGDDKATSPDGQRSSSQPSRFILGSDESGIGVSNLVDFFQLVDYLDIARLKTIFRKEHADVEEKQGKGMLIEGRACRNEKVKANRAFVVFSVADLNVDVKQARYEIVQFVAIANRQSHDPARHAGERESEMRTANVRGPRQTKPDMKDHLEEQQFAALFWDYNNEAYNVKAYNVKAYNADAYNA</sequence>
<accession>A0AAI8VA05</accession>
<feature type="compositionally biased region" description="Polar residues" evidence="1">
    <location>
        <begin position="57"/>
        <end position="67"/>
    </location>
</feature>
<evidence type="ECO:0000313" key="2">
    <source>
        <dbReference type="EMBL" id="CAJ2503786.1"/>
    </source>
</evidence>